<evidence type="ECO:0000259" key="9">
    <source>
        <dbReference type="Pfam" id="PF21082"/>
    </source>
</evidence>
<feature type="domain" description="Mechanosensitive ion channel MscS C-terminal" evidence="9">
    <location>
        <begin position="253"/>
        <end position="337"/>
    </location>
</feature>
<reference evidence="12" key="1">
    <citation type="submission" date="2017-02" db="EMBL/GenBank/DDBJ databases">
        <authorList>
            <person name="Varghese N."/>
            <person name="Submissions S."/>
        </authorList>
    </citation>
    <scope>NUCLEOTIDE SEQUENCE [LARGE SCALE GENOMIC DNA]</scope>
    <source>
        <strain evidence="12">DSM 22224</strain>
    </source>
</reference>
<keyword evidence="4 7" id="KW-0812">Transmembrane</keyword>
<keyword evidence="12" id="KW-1185">Reference proteome</keyword>
<proteinExistence type="inferred from homology"/>
<feature type="transmembrane region" description="Helical" evidence="7">
    <location>
        <begin position="82"/>
        <end position="104"/>
    </location>
</feature>
<dbReference type="InterPro" id="IPR023408">
    <property type="entry name" value="MscS_beta-dom_sf"/>
</dbReference>
<keyword evidence="3" id="KW-1003">Cell membrane</keyword>
<dbReference type="AlphaFoldDB" id="A0A1T4SWZ6"/>
<keyword evidence="5 7" id="KW-1133">Transmembrane helix</keyword>
<dbReference type="Gene3D" id="1.10.287.1260">
    <property type="match status" value="1"/>
</dbReference>
<keyword evidence="6 7" id="KW-0472">Membrane</keyword>
<dbReference type="Gene3D" id="2.30.30.60">
    <property type="match status" value="1"/>
</dbReference>
<dbReference type="InterPro" id="IPR011066">
    <property type="entry name" value="MscS_channel_C_sf"/>
</dbReference>
<name>A0A1T4SWZ6_9BACT</name>
<dbReference type="SUPFAM" id="SSF82861">
    <property type="entry name" value="Mechanosensitive channel protein MscS (YggB), transmembrane region"/>
    <property type="match status" value="1"/>
</dbReference>
<gene>
    <name evidence="11" type="ORF">SAMN04488128_103701</name>
</gene>
<dbReference type="STRING" id="634771.SAMN04488128_103701"/>
<dbReference type="Gene3D" id="3.30.70.100">
    <property type="match status" value="1"/>
</dbReference>
<dbReference type="SUPFAM" id="SSF82689">
    <property type="entry name" value="Mechanosensitive channel protein MscS (YggB), C-terminal domain"/>
    <property type="match status" value="1"/>
</dbReference>
<dbReference type="InterPro" id="IPR049142">
    <property type="entry name" value="MS_channel_1st"/>
</dbReference>
<comment type="similarity">
    <text evidence="2">Belongs to the MscS (TC 1.A.23) family.</text>
</comment>
<feature type="domain" description="Mechanosensitive ion channel transmembrane helices 2/3" evidence="10">
    <location>
        <begin position="140"/>
        <end position="178"/>
    </location>
</feature>
<dbReference type="Pfam" id="PF21088">
    <property type="entry name" value="MS_channel_1st"/>
    <property type="match status" value="1"/>
</dbReference>
<feature type="domain" description="Mechanosensitive ion channel MscS" evidence="8">
    <location>
        <begin position="180"/>
        <end position="246"/>
    </location>
</feature>
<protein>
    <submittedName>
        <fullName evidence="11">Small-conductance mechanosensitive channel</fullName>
    </submittedName>
</protein>
<organism evidence="11 12">
    <name type="scientific">Chitinophaga eiseniae</name>
    <dbReference type="NCBI Taxonomy" id="634771"/>
    <lineage>
        <taxon>Bacteria</taxon>
        <taxon>Pseudomonadati</taxon>
        <taxon>Bacteroidota</taxon>
        <taxon>Chitinophagia</taxon>
        <taxon>Chitinophagales</taxon>
        <taxon>Chitinophagaceae</taxon>
        <taxon>Chitinophaga</taxon>
    </lineage>
</organism>
<dbReference type="Proteomes" id="UP000190367">
    <property type="component" value="Unassembled WGS sequence"/>
</dbReference>
<accession>A0A1T4SWZ6</accession>
<dbReference type="Pfam" id="PF21082">
    <property type="entry name" value="MS_channel_3rd"/>
    <property type="match status" value="1"/>
</dbReference>
<feature type="transmembrane region" description="Helical" evidence="7">
    <location>
        <begin position="56"/>
        <end position="76"/>
    </location>
</feature>
<dbReference type="EMBL" id="FUWZ01000003">
    <property type="protein sequence ID" value="SKA32682.1"/>
    <property type="molecule type" value="Genomic_DNA"/>
</dbReference>
<dbReference type="SUPFAM" id="SSF50182">
    <property type="entry name" value="Sm-like ribonucleoproteins"/>
    <property type="match status" value="1"/>
</dbReference>
<evidence type="ECO:0000256" key="7">
    <source>
        <dbReference type="SAM" id="Phobius"/>
    </source>
</evidence>
<dbReference type="Pfam" id="PF00924">
    <property type="entry name" value="MS_channel_2nd"/>
    <property type="match status" value="1"/>
</dbReference>
<dbReference type="InterPro" id="IPR049278">
    <property type="entry name" value="MS_channel_C"/>
</dbReference>
<feature type="transmembrane region" description="Helical" evidence="7">
    <location>
        <begin position="164"/>
        <end position="190"/>
    </location>
</feature>
<feature type="transmembrane region" description="Helical" evidence="7">
    <location>
        <begin position="132"/>
        <end position="152"/>
    </location>
</feature>
<evidence type="ECO:0000259" key="8">
    <source>
        <dbReference type="Pfam" id="PF00924"/>
    </source>
</evidence>
<evidence type="ECO:0000259" key="10">
    <source>
        <dbReference type="Pfam" id="PF21088"/>
    </source>
</evidence>
<evidence type="ECO:0000256" key="1">
    <source>
        <dbReference type="ARBA" id="ARBA00004651"/>
    </source>
</evidence>
<sequence length="358" mass="40206">MNNYLHQSYLGNTISAWLVAASIIVAALIVIRVFAHFVLKRISGWVLRTKTTWDNFLVEVVRSAVVPALYISSVYIASTTLVLPGGIVKVLHTAYLMVLTYYGLRTFSSAFRKFIHSYIQSREGHEGKGQHASGLIIVANIVIWTLGILFLIDNLGYNVTTLVAGLGIGGIAIALAAQAILGDLFSYFVIFFDRPFEIGDFVVVDDKSGTIEHIGIKTTRIRTLGGEQLVCSNTDLANARLHNYKRLERRRVLFTLGVIYQTRHDQLKRIPELVRQVIEQKTQVQFDRGHFSNYGDCSLNFEFVYYILDSSYNVYMDKQQEIYLDIFKAFTTAGIEFAYPTQTVFIDPSSLAAVAGTK</sequence>
<evidence type="ECO:0000313" key="11">
    <source>
        <dbReference type="EMBL" id="SKA32682.1"/>
    </source>
</evidence>
<dbReference type="RefSeq" id="WP_078671027.1">
    <property type="nucleotide sequence ID" value="NZ_FUWZ01000003.1"/>
</dbReference>
<evidence type="ECO:0000256" key="4">
    <source>
        <dbReference type="ARBA" id="ARBA00022692"/>
    </source>
</evidence>
<dbReference type="PANTHER" id="PTHR30566:SF25">
    <property type="entry name" value="INNER MEMBRANE PROTEIN"/>
    <property type="match status" value="1"/>
</dbReference>
<evidence type="ECO:0000313" key="12">
    <source>
        <dbReference type="Proteomes" id="UP000190367"/>
    </source>
</evidence>
<dbReference type="GO" id="GO:0005886">
    <property type="term" value="C:plasma membrane"/>
    <property type="evidence" value="ECO:0007669"/>
    <property type="project" value="UniProtKB-SubCell"/>
</dbReference>
<dbReference type="InterPro" id="IPR011014">
    <property type="entry name" value="MscS_channel_TM-2"/>
</dbReference>
<dbReference type="PANTHER" id="PTHR30566">
    <property type="entry name" value="YNAI-RELATED MECHANOSENSITIVE ION CHANNEL"/>
    <property type="match status" value="1"/>
</dbReference>
<evidence type="ECO:0000256" key="5">
    <source>
        <dbReference type="ARBA" id="ARBA00022989"/>
    </source>
</evidence>
<dbReference type="OrthoDB" id="9809206at2"/>
<evidence type="ECO:0000256" key="6">
    <source>
        <dbReference type="ARBA" id="ARBA00023136"/>
    </source>
</evidence>
<dbReference type="InterPro" id="IPR006685">
    <property type="entry name" value="MscS_channel_2nd"/>
</dbReference>
<dbReference type="GO" id="GO:0008381">
    <property type="term" value="F:mechanosensitive monoatomic ion channel activity"/>
    <property type="evidence" value="ECO:0007669"/>
    <property type="project" value="UniProtKB-ARBA"/>
</dbReference>
<dbReference type="InterPro" id="IPR010920">
    <property type="entry name" value="LSM_dom_sf"/>
</dbReference>
<comment type="subcellular location">
    <subcellularLocation>
        <location evidence="1">Cell membrane</location>
        <topology evidence="1">Multi-pass membrane protein</topology>
    </subcellularLocation>
</comment>
<feature type="transmembrane region" description="Helical" evidence="7">
    <location>
        <begin position="14"/>
        <end position="35"/>
    </location>
</feature>
<evidence type="ECO:0000256" key="3">
    <source>
        <dbReference type="ARBA" id="ARBA00022475"/>
    </source>
</evidence>
<evidence type="ECO:0000256" key="2">
    <source>
        <dbReference type="ARBA" id="ARBA00008017"/>
    </source>
</evidence>